<dbReference type="GeneID" id="96794367"/>
<evidence type="ECO:0000313" key="18">
    <source>
        <dbReference type="Proteomes" id="UP000186455"/>
    </source>
</evidence>
<dbReference type="GO" id="GO:0006559">
    <property type="term" value="P:L-phenylalanine catabolic process"/>
    <property type="evidence" value="ECO:0007669"/>
    <property type="project" value="UniProtKB-UniPathway"/>
</dbReference>
<feature type="binding site" evidence="13">
    <location>
        <position position="269"/>
    </location>
    <ligand>
        <name>Mg(2+)</name>
        <dbReference type="ChEBI" id="CHEBI:18420"/>
    </ligand>
</feature>
<evidence type="ECO:0000256" key="14">
    <source>
        <dbReference type="SAM" id="MobiDB-lite"/>
    </source>
</evidence>
<keyword evidence="5 13" id="KW-0479">Metal-binding</keyword>
<evidence type="ECO:0000256" key="4">
    <source>
        <dbReference type="ARBA" id="ARBA00012094"/>
    </source>
</evidence>
<keyword evidence="6" id="KW-0378">Hydrolase</keyword>
<dbReference type="GO" id="GO:0006572">
    <property type="term" value="P:L-tyrosine catabolic process"/>
    <property type="evidence" value="ECO:0007669"/>
    <property type="project" value="UniProtKB-KW"/>
</dbReference>
<dbReference type="PANTHER" id="PTHR43069:SF2">
    <property type="entry name" value="FUMARYLACETOACETASE"/>
    <property type="match status" value="1"/>
</dbReference>
<dbReference type="FunFam" id="3.90.850.10:FF:000011">
    <property type="entry name" value="Fumarylacetoacetase"/>
    <property type="match status" value="1"/>
</dbReference>
<dbReference type="EMBL" id="LFBV01000008">
    <property type="protein sequence ID" value="OKH91967.1"/>
    <property type="molecule type" value="Genomic_DNA"/>
</dbReference>
<keyword evidence="18" id="KW-1185">Reference proteome</keyword>
<dbReference type="AlphaFoldDB" id="A0A1Q4V2A9"/>
<dbReference type="UniPathway" id="UPA00139">
    <property type="reaction ID" value="UER00341"/>
</dbReference>
<comment type="caution">
    <text evidence="17">The sequence shown here is derived from an EMBL/GenBank/DDBJ whole genome shotgun (WGS) entry which is preliminary data.</text>
</comment>
<comment type="pathway">
    <text evidence="3">Amino-acid degradation; L-phenylalanine degradation; acetoacetate and fumarate from L-phenylalanine: step 6/6.</text>
</comment>
<dbReference type="InterPro" id="IPR015377">
    <property type="entry name" value="Fumarylacetoacetase_N"/>
</dbReference>
<dbReference type="InterPro" id="IPR036462">
    <property type="entry name" value="Fumarylacetoacetase_N_sf"/>
</dbReference>
<dbReference type="GO" id="GO:1902000">
    <property type="term" value="P:homogentisate catabolic process"/>
    <property type="evidence" value="ECO:0007669"/>
    <property type="project" value="TreeGrafter"/>
</dbReference>
<feature type="binding site" evidence="12">
    <location>
        <position position="276"/>
    </location>
    <ligand>
        <name>substrate</name>
    </ligand>
</feature>
<feature type="binding site" evidence="12">
    <location>
        <position position="280"/>
    </location>
    <ligand>
        <name>substrate</name>
    </ligand>
</feature>
<feature type="domain" description="Fumarylacetoacetase N-terminal" evidence="16">
    <location>
        <begin position="73"/>
        <end position="153"/>
    </location>
</feature>
<dbReference type="EC" id="3.7.1.2" evidence="4"/>
<dbReference type="GO" id="GO:0004334">
    <property type="term" value="F:fumarylacetoacetase activity"/>
    <property type="evidence" value="ECO:0007669"/>
    <property type="project" value="UniProtKB-EC"/>
</dbReference>
<feature type="binding site" evidence="12">
    <location>
        <position position="163"/>
    </location>
    <ligand>
        <name>substrate</name>
    </ligand>
</feature>
<keyword evidence="7 13" id="KW-0106">Calcium</keyword>
<evidence type="ECO:0000256" key="9">
    <source>
        <dbReference type="ARBA" id="ARBA00022878"/>
    </source>
</evidence>
<dbReference type="InterPro" id="IPR011234">
    <property type="entry name" value="Fumarylacetoacetase-like_C"/>
</dbReference>
<sequence length="457" mass="48339">MPDQHEQTPLDRPQGDPFDLSAGDPFGPHNLPYGVFSLPTPDADPAPGAPGPSPGSGPSPAPGSGSSSGAVDGRRVGVRLGDHVLDAGAVAAALGSPYVSLLARPTLNPLLAAGRTAWSDVRRALTAWVTVPAYRETVRPLLHPLSEVTLHLPFDVADYVDFYASEHHARNVGQIFRPDAEDSLTPNWKHLPIGYHGRSGTVVVSGTDIVRPRGQRKAPTDPAPVFGPSVKLDIEAEVGFVVGAPSERGTPVGLGEFREHVFGLCLLNDWSARDVQAWEYVPLGPFLGKSFATSVSAWITPLDALEGARVSPPERTHPLLPYLDDSPEASGEPGGHEPDGYDLRISVAINGQVVSEPPFATMYWTAAQQLAHMTVNGASLRTGDLYGSGTVSGPRPDQRGSLLELTWNGRDPLPLDDGPRTFLADKDEVTLTAWAPGPDGTRVGLGEVRGRVVGGDA</sequence>
<keyword evidence="8 13" id="KW-0460">Magnesium</keyword>
<feature type="compositionally biased region" description="Pro residues" evidence="14">
    <location>
        <begin position="42"/>
        <end position="61"/>
    </location>
</feature>
<dbReference type="InterPro" id="IPR036663">
    <property type="entry name" value="Fumarylacetoacetase_C_sf"/>
</dbReference>
<dbReference type="GO" id="GO:0046872">
    <property type="term" value="F:metal ion binding"/>
    <property type="evidence" value="ECO:0007669"/>
    <property type="project" value="UniProtKB-KW"/>
</dbReference>
<dbReference type="Pfam" id="PF01557">
    <property type="entry name" value="FAA_hydrolase"/>
    <property type="match status" value="1"/>
</dbReference>
<evidence type="ECO:0000313" key="17">
    <source>
        <dbReference type="EMBL" id="OKH91967.1"/>
    </source>
</evidence>
<evidence type="ECO:0000259" key="15">
    <source>
        <dbReference type="Pfam" id="PF01557"/>
    </source>
</evidence>
<dbReference type="SUPFAM" id="SSF63433">
    <property type="entry name" value="Fumarylacetoacetate hydrolase, FAH, N-terminal domain"/>
    <property type="match status" value="1"/>
</dbReference>
<evidence type="ECO:0000256" key="8">
    <source>
        <dbReference type="ARBA" id="ARBA00022842"/>
    </source>
</evidence>
<feature type="compositionally biased region" description="Low complexity" evidence="14">
    <location>
        <begin position="62"/>
        <end position="71"/>
    </location>
</feature>
<protein>
    <recommendedName>
        <fullName evidence="4">fumarylacetoacetase</fullName>
        <ecNumber evidence="4">3.7.1.2</ecNumber>
    </recommendedName>
</protein>
<organism evidence="17 18">
    <name type="scientific">Streptomyces uncialis</name>
    <dbReference type="NCBI Taxonomy" id="1048205"/>
    <lineage>
        <taxon>Bacteria</taxon>
        <taxon>Bacillati</taxon>
        <taxon>Actinomycetota</taxon>
        <taxon>Actinomycetes</taxon>
        <taxon>Kitasatosporales</taxon>
        <taxon>Streptomycetaceae</taxon>
        <taxon>Streptomyces</taxon>
    </lineage>
</organism>
<evidence type="ECO:0000256" key="13">
    <source>
        <dbReference type="PIRSR" id="PIRSR605959-3"/>
    </source>
</evidence>
<accession>A0A1Q4V2A9</accession>
<keyword evidence="9" id="KW-0828">Tyrosine catabolism</keyword>
<feature type="binding site" evidence="13">
    <location>
        <position position="237"/>
    </location>
    <ligand>
        <name>Ca(2+)</name>
        <dbReference type="ChEBI" id="CHEBI:29108"/>
    </ligand>
</feature>
<feature type="binding site" evidence="13">
    <location>
        <position position="289"/>
    </location>
    <ligand>
        <name>Mg(2+)</name>
        <dbReference type="ChEBI" id="CHEBI:18420"/>
    </ligand>
</feature>
<evidence type="ECO:0000256" key="2">
    <source>
        <dbReference type="ARBA" id="ARBA00001946"/>
    </source>
</evidence>
<name>A0A1Q4V2A9_9ACTN</name>
<gene>
    <name evidence="17" type="ORF">AB852_27385</name>
</gene>
<evidence type="ECO:0000256" key="10">
    <source>
        <dbReference type="ARBA" id="ARBA00023232"/>
    </source>
</evidence>
<feature type="domain" description="Fumarylacetoacetase-like C-terminal" evidence="15">
    <location>
        <begin position="160"/>
        <end position="453"/>
    </location>
</feature>
<feature type="active site" description="Proton acceptor" evidence="11">
    <location>
        <position position="168"/>
    </location>
</feature>
<evidence type="ECO:0000256" key="7">
    <source>
        <dbReference type="ARBA" id="ARBA00022837"/>
    </source>
</evidence>
<feature type="binding site" evidence="13">
    <location>
        <position position="161"/>
    </location>
    <ligand>
        <name>Ca(2+)</name>
        <dbReference type="ChEBI" id="CHEBI:29108"/>
    </ligand>
</feature>
<evidence type="ECO:0000256" key="1">
    <source>
        <dbReference type="ARBA" id="ARBA00001913"/>
    </source>
</evidence>
<feature type="region of interest" description="Disordered" evidence="14">
    <location>
        <begin position="1"/>
        <end position="73"/>
    </location>
</feature>
<dbReference type="STRING" id="1048205.AB852_27385"/>
<dbReference type="RefSeq" id="WP_073792954.1">
    <property type="nucleotide sequence ID" value="NZ_CP109583.1"/>
</dbReference>
<comment type="cofactor">
    <cofactor evidence="2 13">
        <name>Mg(2+)</name>
        <dbReference type="ChEBI" id="CHEBI:18420"/>
    </cofactor>
</comment>
<feature type="binding site" evidence="13">
    <location>
        <position position="293"/>
    </location>
    <ligand>
        <name>Mg(2+)</name>
        <dbReference type="ChEBI" id="CHEBI:18420"/>
    </ligand>
</feature>
<dbReference type="SUPFAM" id="SSF56529">
    <property type="entry name" value="FAH"/>
    <property type="match status" value="1"/>
</dbReference>
<evidence type="ECO:0000256" key="6">
    <source>
        <dbReference type="ARBA" id="ARBA00022801"/>
    </source>
</evidence>
<feature type="binding site" evidence="12">
    <location>
        <position position="177"/>
    </location>
    <ligand>
        <name>substrate</name>
    </ligand>
</feature>
<reference evidence="17 18" key="1">
    <citation type="submission" date="2015-06" db="EMBL/GenBank/DDBJ databases">
        <title>Cloning and characterization of the uncialamcin biosynthetic gene cluster.</title>
        <authorList>
            <person name="Yan X."/>
            <person name="Huang T."/>
            <person name="Ge H."/>
            <person name="Shen B."/>
        </authorList>
    </citation>
    <scope>NUCLEOTIDE SEQUENCE [LARGE SCALE GENOMIC DNA]</scope>
    <source>
        <strain evidence="17 18">DCA2648</strain>
    </source>
</reference>
<evidence type="ECO:0000256" key="5">
    <source>
        <dbReference type="ARBA" id="ARBA00022723"/>
    </source>
</evidence>
<keyword evidence="10" id="KW-0585">Phenylalanine catabolism</keyword>
<proteinExistence type="predicted"/>
<dbReference type="Proteomes" id="UP000186455">
    <property type="component" value="Unassembled WGS sequence"/>
</dbReference>
<dbReference type="Gene3D" id="3.90.850.10">
    <property type="entry name" value="Fumarylacetoacetase-like, C-terminal domain"/>
    <property type="match status" value="1"/>
</dbReference>
<evidence type="ECO:0000256" key="3">
    <source>
        <dbReference type="ARBA" id="ARBA00004782"/>
    </source>
</evidence>
<dbReference type="NCBIfam" id="TIGR01266">
    <property type="entry name" value="fum_ac_acetase"/>
    <property type="match status" value="1"/>
</dbReference>
<feature type="binding site" evidence="13">
    <location>
        <position position="235"/>
    </location>
    <ligand>
        <name>Ca(2+)</name>
        <dbReference type="ChEBI" id="CHEBI:29108"/>
    </ligand>
</feature>
<feature type="binding site" evidence="13">
    <location>
        <position position="269"/>
    </location>
    <ligand>
        <name>Ca(2+)</name>
        <dbReference type="ChEBI" id="CHEBI:29108"/>
    </ligand>
</feature>
<evidence type="ECO:0000259" key="16">
    <source>
        <dbReference type="Pfam" id="PF09298"/>
    </source>
</evidence>
<dbReference type="Gene3D" id="2.30.30.230">
    <property type="entry name" value="Fumarylacetoacetase, N-terminal domain"/>
    <property type="match status" value="1"/>
</dbReference>
<evidence type="ECO:0000256" key="12">
    <source>
        <dbReference type="PIRSR" id="PIRSR605959-2"/>
    </source>
</evidence>
<dbReference type="PANTHER" id="PTHR43069">
    <property type="entry name" value="FUMARYLACETOACETASE"/>
    <property type="match status" value="1"/>
</dbReference>
<comment type="cofactor">
    <cofactor evidence="1 13">
        <name>Ca(2+)</name>
        <dbReference type="ChEBI" id="CHEBI:29108"/>
    </cofactor>
</comment>
<feature type="binding site" evidence="12">
    <location>
        <position position="390"/>
    </location>
    <ligand>
        <name>substrate</name>
    </ligand>
</feature>
<dbReference type="Pfam" id="PF09298">
    <property type="entry name" value="FAA_hydrolase_N"/>
    <property type="match status" value="1"/>
</dbReference>
<evidence type="ECO:0000256" key="11">
    <source>
        <dbReference type="PIRSR" id="PIRSR605959-1"/>
    </source>
</evidence>
<dbReference type="InterPro" id="IPR005959">
    <property type="entry name" value="Fumarylacetoacetase"/>
</dbReference>